<accession>A0A162CLB3</accession>
<dbReference type="AlphaFoldDB" id="A0A162CLB3"/>
<comment type="caution">
    <text evidence="1">The sequence shown here is derived from an EMBL/GenBank/DDBJ whole genome shotgun (WGS) entry which is preliminary data.</text>
</comment>
<keyword evidence="1" id="KW-0689">Ribosomal protein</keyword>
<keyword evidence="1" id="KW-0687">Ribonucleoprotein</keyword>
<keyword evidence="2" id="KW-1185">Reference proteome</keyword>
<dbReference type="SUPFAM" id="SSF69754">
    <property type="entry name" value="Ribosome binding protein Y (YfiA homologue)"/>
    <property type="match status" value="1"/>
</dbReference>
<dbReference type="Pfam" id="PF02482">
    <property type="entry name" value="Ribosomal_S30AE"/>
    <property type="match status" value="1"/>
</dbReference>
<dbReference type="OrthoDB" id="9808702at2"/>
<dbReference type="GO" id="GO:0005840">
    <property type="term" value="C:ribosome"/>
    <property type="evidence" value="ECO:0007669"/>
    <property type="project" value="UniProtKB-KW"/>
</dbReference>
<gene>
    <name evidence="1" type="ORF">AWE51_14875</name>
</gene>
<proteinExistence type="predicted"/>
<dbReference type="Proteomes" id="UP000076715">
    <property type="component" value="Unassembled WGS sequence"/>
</dbReference>
<dbReference type="Gene3D" id="3.30.160.100">
    <property type="entry name" value="Ribosome hibernation promotion factor-like"/>
    <property type="match status" value="1"/>
</dbReference>
<dbReference type="EMBL" id="LQRT01000046">
    <property type="protein sequence ID" value="KZS38964.1"/>
    <property type="molecule type" value="Genomic_DNA"/>
</dbReference>
<dbReference type="STRING" id="1642818.AWE51_14875"/>
<evidence type="ECO:0000313" key="1">
    <source>
        <dbReference type="EMBL" id="KZS38964.1"/>
    </source>
</evidence>
<sequence>MKTVFEYTNVNASDRLESLAEEKLNNLSNKYPFVIRADIFFKKENTSDQNGHVCGIRLSAPGPRLFASSDEKSFEEAISKTIRDLNDQLEKRKDKMKTY</sequence>
<evidence type="ECO:0000313" key="2">
    <source>
        <dbReference type="Proteomes" id="UP000076715"/>
    </source>
</evidence>
<name>A0A162CLB3_9FLAO</name>
<organism evidence="1 2">
    <name type="scientific">Aquimarina aggregata</name>
    <dbReference type="NCBI Taxonomy" id="1642818"/>
    <lineage>
        <taxon>Bacteria</taxon>
        <taxon>Pseudomonadati</taxon>
        <taxon>Bacteroidota</taxon>
        <taxon>Flavobacteriia</taxon>
        <taxon>Flavobacteriales</taxon>
        <taxon>Flavobacteriaceae</taxon>
        <taxon>Aquimarina</taxon>
    </lineage>
</organism>
<reference evidence="1 2" key="1">
    <citation type="submission" date="2016-01" db="EMBL/GenBank/DDBJ databases">
        <title>The draft genome sequence of Aquimarina sp. RZW4-3-2.</title>
        <authorList>
            <person name="Wang Y."/>
        </authorList>
    </citation>
    <scope>NUCLEOTIDE SEQUENCE [LARGE SCALE GENOMIC DNA]</scope>
    <source>
        <strain evidence="1 2">RZW4-3-2</strain>
    </source>
</reference>
<dbReference type="InterPro" id="IPR036567">
    <property type="entry name" value="RHF-like"/>
</dbReference>
<dbReference type="RefSeq" id="WP_066319002.1">
    <property type="nucleotide sequence ID" value="NZ_LQRT01000046.1"/>
</dbReference>
<protein>
    <submittedName>
        <fullName evidence="1">30S ribosomal protein S30</fullName>
    </submittedName>
</protein>
<dbReference type="InterPro" id="IPR003489">
    <property type="entry name" value="RHF/RaiA"/>
</dbReference>